<evidence type="ECO:0000313" key="2">
    <source>
        <dbReference type="EMBL" id="MQL97386.1"/>
    </source>
</evidence>
<feature type="compositionally biased region" description="Polar residues" evidence="1">
    <location>
        <begin position="1"/>
        <end position="13"/>
    </location>
</feature>
<dbReference type="AlphaFoldDB" id="A0A843VQW3"/>
<feature type="compositionally biased region" description="Low complexity" evidence="1">
    <location>
        <begin position="39"/>
        <end position="49"/>
    </location>
</feature>
<feature type="compositionally biased region" description="Basic and acidic residues" evidence="1">
    <location>
        <begin position="27"/>
        <end position="38"/>
    </location>
</feature>
<accession>A0A843VQW3</accession>
<feature type="region of interest" description="Disordered" evidence="1">
    <location>
        <begin position="1"/>
        <end position="78"/>
    </location>
</feature>
<keyword evidence="3" id="KW-1185">Reference proteome</keyword>
<protein>
    <submittedName>
        <fullName evidence="2">Uncharacterized protein</fullName>
    </submittedName>
</protein>
<name>A0A843VQW3_COLES</name>
<dbReference type="EMBL" id="NMUH01002042">
    <property type="protein sequence ID" value="MQL97386.1"/>
    <property type="molecule type" value="Genomic_DNA"/>
</dbReference>
<gene>
    <name evidence="2" type="ORF">Taro_030087</name>
</gene>
<evidence type="ECO:0000313" key="3">
    <source>
        <dbReference type="Proteomes" id="UP000652761"/>
    </source>
</evidence>
<sequence>MGTKKSTTHSSQARPAPERQGSTASKAAHEHLGKRELDSTTSTANTTSSQARAHTHSHKVGLVGSVCSASRHHRISQP</sequence>
<evidence type="ECO:0000256" key="1">
    <source>
        <dbReference type="SAM" id="MobiDB-lite"/>
    </source>
</evidence>
<proteinExistence type="predicted"/>
<organism evidence="2 3">
    <name type="scientific">Colocasia esculenta</name>
    <name type="common">Wild taro</name>
    <name type="synonym">Arum esculentum</name>
    <dbReference type="NCBI Taxonomy" id="4460"/>
    <lineage>
        <taxon>Eukaryota</taxon>
        <taxon>Viridiplantae</taxon>
        <taxon>Streptophyta</taxon>
        <taxon>Embryophyta</taxon>
        <taxon>Tracheophyta</taxon>
        <taxon>Spermatophyta</taxon>
        <taxon>Magnoliopsida</taxon>
        <taxon>Liliopsida</taxon>
        <taxon>Araceae</taxon>
        <taxon>Aroideae</taxon>
        <taxon>Colocasieae</taxon>
        <taxon>Colocasia</taxon>
    </lineage>
</organism>
<reference evidence="2" key="1">
    <citation type="submission" date="2017-07" db="EMBL/GenBank/DDBJ databases">
        <title>Taro Niue Genome Assembly and Annotation.</title>
        <authorList>
            <person name="Atibalentja N."/>
            <person name="Keating K."/>
            <person name="Fields C.J."/>
        </authorList>
    </citation>
    <scope>NUCLEOTIDE SEQUENCE</scope>
    <source>
        <strain evidence="2">Niue_2</strain>
        <tissue evidence="2">Leaf</tissue>
    </source>
</reference>
<comment type="caution">
    <text evidence="2">The sequence shown here is derived from an EMBL/GenBank/DDBJ whole genome shotgun (WGS) entry which is preliminary data.</text>
</comment>
<dbReference type="Proteomes" id="UP000652761">
    <property type="component" value="Unassembled WGS sequence"/>
</dbReference>